<protein>
    <recommendedName>
        <fullName evidence="4">Lengsin</fullName>
    </recommendedName>
    <alternativeName>
        <fullName evidence="5">Glutamate-ammonia ligase domain-containing protein 1</fullName>
    </alternativeName>
</protein>
<evidence type="ECO:0000256" key="5">
    <source>
        <dbReference type="ARBA" id="ARBA00042675"/>
    </source>
</evidence>
<dbReference type="AlphaFoldDB" id="A0A7M7GJX8"/>
<sequence>MAYDHSGVFSSDFQTDCYTMSPPKGTGSSNIALPADPTVPRNGEDNVHGSEALARILNDVKQRGIKVLRVEFTDVNGITRCKMVAIHSLEELTSNLTRGFLFCPTYFMKDPAGKSFESDFKRKYWYTDFNALPALDTFRVIPWLEDTATVTTTLYHLNMTDLVVEQPRNVAEQQLRRLESLGFSLFSAYELEFHLGDAKGRELVADGIGYSCSTVLLITVKDYIKQLFDCLPQVGVLVNTIHSEAPAGSLEVTTEPAFGIKAADDAVMLRNACKEIAICNGYTAQFLASPKWDGDGYTLHFNNSLWDKTGNVMSNKTTGDLTDTAKHWIAGLLAHARALTPLMAPTVNGIKMFGAYQPPHSTEPSFITWGRHNRSVTFRVKNSGGPTGSYLENRLGRSDADPYLLLAGTIAAGLDGIINKLTLPPECTGDAHKDIPPKTPKIPCDMEEGVTALVEDKVLCEALGKDFVDLIVAARRHEIELYNTKKTDI</sequence>
<dbReference type="FunFam" id="3.30.590.10:FF:000021">
    <property type="entry name" value="Uncharacterized protein"/>
    <property type="match status" value="1"/>
</dbReference>
<dbReference type="GeneID" id="100888008"/>
<feature type="domain" description="GS catalytic" evidence="8">
    <location>
        <begin position="167"/>
        <end position="489"/>
    </location>
</feature>
<dbReference type="GO" id="GO:0016020">
    <property type="term" value="C:membrane"/>
    <property type="evidence" value="ECO:0000318"/>
    <property type="project" value="GO_Central"/>
</dbReference>
<dbReference type="Gene3D" id="3.30.590.10">
    <property type="entry name" value="Glutamine synthetase/guanido kinase, catalytic domain"/>
    <property type="match status" value="1"/>
</dbReference>
<evidence type="ECO:0000256" key="7">
    <source>
        <dbReference type="RuleBase" id="RU000384"/>
    </source>
</evidence>
<evidence type="ECO:0000313" key="9">
    <source>
        <dbReference type="EnsemblMetazoa" id="XP_003728533"/>
    </source>
</evidence>
<evidence type="ECO:0000256" key="3">
    <source>
        <dbReference type="ARBA" id="ARBA00038790"/>
    </source>
</evidence>
<evidence type="ECO:0000256" key="6">
    <source>
        <dbReference type="PROSITE-ProRule" id="PRU01331"/>
    </source>
</evidence>
<dbReference type="KEGG" id="spu:100888008"/>
<comment type="function">
    <text evidence="2">May act as a component of the cytoskeleton or as a chaperone for the reorganization of intermediate filament proteins during terminal differentiation in the lens. Does not seem to have enzymatic activity.</text>
</comment>
<name>A0A7M7GJX8_STRPU</name>
<dbReference type="OrthoDB" id="77835at2759"/>
<dbReference type="Pfam" id="PF00120">
    <property type="entry name" value="Gln-synt_C"/>
    <property type="match status" value="1"/>
</dbReference>
<dbReference type="RefSeq" id="XP_003728533.1">
    <property type="nucleotide sequence ID" value="XM_003728485.3"/>
</dbReference>
<dbReference type="PROSITE" id="PS51987">
    <property type="entry name" value="GS_CATALYTIC"/>
    <property type="match status" value="1"/>
</dbReference>
<dbReference type="OMA" id="RVTECLQ"/>
<accession>A0A7M7GJX8</accession>
<organism evidence="9 10">
    <name type="scientific">Strongylocentrotus purpuratus</name>
    <name type="common">Purple sea urchin</name>
    <dbReference type="NCBI Taxonomy" id="7668"/>
    <lineage>
        <taxon>Eukaryota</taxon>
        <taxon>Metazoa</taxon>
        <taxon>Echinodermata</taxon>
        <taxon>Eleutherozoa</taxon>
        <taxon>Echinozoa</taxon>
        <taxon>Echinoidea</taxon>
        <taxon>Euechinoidea</taxon>
        <taxon>Echinacea</taxon>
        <taxon>Camarodonta</taxon>
        <taxon>Echinidea</taxon>
        <taxon>Strongylocentrotidae</taxon>
        <taxon>Strongylocentrotus</taxon>
    </lineage>
</organism>
<reference evidence="10" key="1">
    <citation type="submission" date="2015-02" db="EMBL/GenBank/DDBJ databases">
        <title>Genome sequencing for Strongylocentrotus purpuratus.</title>
        <authorList>
            <person name="Murali S."/>
            <person name="Liu Y."/>
            <person name="Vee V."/>
            <person name="English A."/>
            <person name="Wang M."/>
            <person name="Skinner E."/>
            <person name="Han Y."/>
            <person name="Muzny D.M."/>
            <person name="Worley K.C."/>
            <person name="Gibbs R.A."/>
        </authorList>
    </citation>
    <scope>NUCLEOTIDE SEQUENCE</scope>
</reference>
<evidence type="ECO:0000259" key="8">
    <source>
        <dbReference type="PROSITE" id="PS51987"/>
    </source>
</evidence>
<reference evidence="9" key="2">
    <citation type="submission" date="2021-01" db="UniProtKB">
        <authorList>
            <consortium name="EnsemblMetazoa"/>
        </authorList>
    </citation>
    <scope>IDENTIFICATION</scope>
</reference>
<proteinExistence type="inferred from homology"/>
<dbReference type="GO" id="GO:0003824">
    <property type="term" value="F:catalytic activity"/>
    <property type="evidence" value="ECO:0007669"/>
    <property type="project" value="InterPro"/>
</dbReference>
<dbReference type="Proteomes" id="UP000007110">
    <property type="component" value="Unassembled WGS sequence"/>
</dbReference>
<dbReference type="InterPro" id="IPR008146">
    <property type="entry name" value="Gln_synth_cat_dom"/>
</dbReference>
<keyword evidence="10" id="KW-1185">Reference proteome</keyword>
<dbReference type="GO" id="GO:0005737">
    <property type="term" value="C:cytoplasm"/>
    <property type="evidence" value="ECO:0000318"/>
    <property type="project" value="GO_Central"/>
</dbReference>
<dbReference type="InParanoid" id="A0A7M7GJX8"/>
<dbReference type="Gene3D" id="3.10.20.70">
    <property type="entry name" value="Glutamine synthetase, N-terminal domain"/>
    <property type="match status" value="1"/>
</dbReference>
<dbReference type="SMART" id="SM01230">
    <property type="entry name" value="Gln-synt_C"/>
    <property type="match status" value="1"/>
</dbReference>
<comment type="similarity">
    <text evidence="1 6 7">Belongs to the glutamine synthetase family.</text>
</comment>
<dbReference type="PANTHER" id="PTHR43407:SF1">
    <property type="entry name" value="LENGSIN"/>
    <property type="match status" value="1"/>
</dbReference>
<dbReference type="EnsemblMetazoa" id="XM_003728485">
    <property type="protein sequence ID" value="XP_003728533"/>
    <property type="gene ID" value="LOC100888008"/>
</dbReference>
<dbReference type="PANTHER" id="PTHR43407">
    <property type="entry name" value="GLUTAMINE SYNTHETASE"/>
    <property type="match status" value="1"/>
</dbReference>
<evidence type="ECO:0000256" key="4">
    <source>
        <dbReference type="ARBA" id="ARBA00039404"/>
    </source>
</evidence>
<evidence type="ECO:0000256" key="2">
    <source>
        <dbReference type="ARBA" id="ARBA00037583"/>
    </source>
</evidence>
<evidence type="ECO:0000313" key="10">
    <source>
        <dbReference type="Proteomes" id="UP000007110"/>
    </source>
</evidence>
<evidence type="ECO:0000256" key="1">
    <source>
        <dbReference type="ARBA" id="ARBA00009897"/>
    </source>
</evidence>
<dbReference type="SUPFAM" id="SSF55931">
    <property type="entry name" value="Glutamine synthetase/guanido kinase"/>
    <property type="match status" value="1"/>
</dbReference>
<comment type="subunit">
    <text evidence="3">Dodecamer. Interacts with BFSP2 and VIM.</text>
</comment>
<dbReference type="InterPro" id="IPR036651">
    <property type="entry name" value="Gln_synt_N_sf"/>
</dbReference>
<dbReference type="SUPFAM" id="SSF54368">
    <property type="entry name" value="Glutamine synthetase, N-terminal domain"/>
    <property type="match status" value="1"/>
</dbReference>
<dbReference type="InterPro" id="IPR014746">
    <property type="entry name" value="Gln_synth/guanido_kin_cat_dom"/>
</dbReference>